<dbReference type="SUPFAM" id="SSF75420">
    <property type="entry name" value="YhbC-like, N-terminal domain"/>
    <property type="match status" value="1"/>
</dbReference>
<dbReference type="RefSeq" id="WP_123304367.1">
    <property type="nucleotide sequence ID" value="NZ_RKHK01000001.1"/>
</dbReference>
<organism evidence="6 7">
    <name type="scientific">Bogoriella caseilytica</name>
    <dbReference type="NCBI Taxonomy" id="56055"/>
    <lineage>
        <taxon>Bacteria</taxon>
        <taxon>Bacillati</taxon>
        <taxon>Actinomycetota</taxon>
        <taxon>Actinomycetes</taxon>
        <taxon>Micrococcales</taxon>
        <taxon>Bogoriellaceae</taxon>
        <taxon>Bogoriella</taxon>
    </lineage>
</organism>
<protein>
    <recommendedName>
        <fullName evidence="3">Ribosome maturation factor RimP</fullName>
    </recommendedName>
</protein>
<dbReference type="InterPro" id="IPR028989">
    <property type="entry name" value="RimP_N"/>
</dbReference>
<keyword evidence="7" id="KW-1185">Reference proteome</keyword>
<dbReference type="Pfam" id="PF02576">
    <property type="entry name" value="RimP_N"/>
    <property type="match status" value="1"/>
</dbReference>
<evidence type="ECO:0000313" key="7">
    <source>
        <dbReference type="Proteomes" id="UP000280668"/>
    </source>
</evidence>
<keyword evidence="1 3" id="KW-0963">Cytoplasm</keyword>
<dbReference type="AlphaFoldDB" id="A0A3N2BFI8"/>
<evidence type="ECO:0000256" key="2">
    <source>
        <dbReference type="ARBA" id="ARBA00022517"/>
    </source>
</evidence>
<dbReference type="Pfam" id="PF17384">
    <property type="entry name" value="DUF150_C"/>
    <property type="match status" value="1"/>
</dbReference>
<comment type="caution">
    <text evidence="6">The sequence shown here is derived from an EMBL/GenBank/DDBJ whole genome shotgun (WGS) entry which is preliminary data.</text>
</comment>
<evidence type="ECO:0000259" key="4">
    <source>
        <dbReference type="Pfam" id="PF02576"/>
    </source>
</evidence>
<comment type="function">
    <text evidence="3">Required for maturation of 30S ribosomal subunits.</text>
</comment>
<dbReference type="EMBL" id="RKHK01000001">
    <property type="protein sequence ID" value="ROR74023.1"/>
    <property type="molecule type" value="Genomic_DNA"/>
</dbReference>
<dbReference type="GO" id="GO:0000028">
    <property type="term" value="P:ribosomal small subunit assembly"/>
    <property type="evidence" value="ECO:0007669"/>
    <property type="project" value="TreeGrafter"/>
</dbReference>
<dbReference type="Gene3D" id="3.30.300.70">
    <property type="entry name" value="RimP-like superfamily, N-terminal"/>
    <property type="match status" value="1"/>
</dbReference>
<gene>
    <name evidence="3" type="primary">rimP</name>
    <name evidence="6" type="ORF">EDD31_2419</name>
</gene>
<comment type="subcellular location">
    <subcellularLocation>
        <location evidence="3">Cytoplasm</location>
    </subcellularLocation>
</comment>
<dbReference type="InterPro" id="IPR003728">
    <property type="entry name" value="Ribosome_maturation_RimP"/>
</dbReference>
<keyword evidence="2 3" id="KW-0690">Ribosome biogenesis</keyword>
<sequence>MSSNSDLLERIRAVVRPAVHDADLYLEDLTVANAGRRTVVRVVVDLPDGPGGVSSDQLGDVSRAVSAALDEADPIAGQHTLEVTTPGVDRPLSEPRHYRRNTGRLLRVTTTSGSSLTGRLTEADDETAVLDVEGTPQHIAYSDVATAHVEVEFKKEG</sequence>
<evidence type="ECO:0000259" key="5">
    <source>
        <dbReference type="Pfam" id="PF17384"/>
    </source>
</evidence>
<dbReference type="GO" id="GO:0006412">
    <property type="term" value="P:translation"/>
    <property type="evidence" value="ECO:0007669"/>
    <property type="project" value="TreeGrafter"/>
</dbReference>
<dbReference type="OrthoDB" id="9805006at2"/>
<feature type="domain" description="Ribosome maturation factor RimP N-terminal" evidence="4">
    <location>
        <begin position="15"/>
        <end position="89"/>
    </location>
</feature>
<evidence type="ECO:0000256" key="1">
    <source>
        <dbReference type="ARBA" id="ARBA00022490"/>
    </source>
</evidence>
<name>A0A3N2BFI8_9MICO</name>
<dbReference type="HAMAP" id="MF_01077">
    <property type="entry name" value="RimP"/>
    <property type="match status" value="1"/>
</dbReference>
<feature type="domain" description="Ribosome maturation factor RimP C-terminal" evidence="5">
    <location>
        <begin position="92"/>
        <end position="153"/>
    </location>
</feature>
<dbReference type="SUPFAM" id="SSF74942">
    <property type="entry name" value="YhbC-like, C-terminal domain"/>
    <property type="match status" value="1"/>
</dbReference>
<dbReference type="Proteomes" id="UP000280668">
    <property type="component" value="Unassembled WGS sequence"/>
</dbReference>
<dbReference type="InterPro" id="IPR036847">
    <property type="entry name" value="RimP_C_sf"/>
</dbReference>
<evidence type="ECO:0000313" key="6">
    <source>
        <dbReference type="EMBL" id="ROR74023.1"/>
    </source>
</evidence>
<dbReference type="GO" id="GO:0005829">
    <property type="term" value="C:cytosol"/>
    <property type="evidence" value="ECO:0007669"/>
    <property type="project" value="TreeGrafter"/>
</dbReference>
<dbReference type="CDD" id="cd01734">
    <property type="entry name" value="YlxS_C"/>
    <property type="match status" value="1"/>
</dbReference>
<comment type="similarity">
    <text evidence="3">Belongs to the RimP family.</text>
</comment>
<dbReference type="InterPro" id="IPR035956">
    <property type="entry name" value="RimP_N_sf"/>
</dbReference>
<accession>A0A3N2BFI8</accession>
<dbReference type="InterPro" id="IPR028998">
    <property type="entry name" value="RimP_C"/>
</dbReference>
<dbReference type="PANTHER" id="PTHR33867">
    <property type="entry name" value="RIBOSOME MATURATION FACTOR RIMP"/>
    <property type="match status" value="1"/>
</dbReference>
<proteinExistence type="inferred from homology"/>
<dbReference type="PANTHER" id="PTHR33867:SF1">
    <property type="entry name" value="RIBOSOME MATURATION FACTOR RIMP"/>
    <property type="match status" value="1"/>
</dbReference>
<reference evidence="6 7" key="1">
    <citation type="submission" date="2018-11" db="EMBL/GenBank/DDBJ databases">
        <title>Sequencing the genomes of 1000 actinobacteria strains.</title>
        <authorList>
            <person name="Klenk H.-P."/>
        </authorList>
    </citation>
    <scope>NUCLEOTIDE SEQUENCE [LARGE SCALE GENOMIC DNA]</scope>
    <source>
        <strain evidence="6 7">DSM 11294</strain>
    </source>
</reference>
<evidence type="ECO:0000256" key="3">
    <source>
        <dbReference type="HAMAP-Rule" id="MF_01077"/>
    </source>
</evidence>